<dbReference type="AlphaFoldDB" id="A0AAV3PA80"/>
<feature type="domain" description="Transposase (putative) gypsy type" evidence="1">
    <location>
        <begin position="112"/>
        <end position="175"/>
    </location>
</feature>
<dbReference type="InterPro" id="IPR007321">
    <property type="entry name" value="Transposase_28"/>
</dbReference>
<evidence type="ECO:0000313" key="3">
    <source>
        <dbReference type="Proteomes" id="UP001454036"/>
    </source>
</evidence>
<dbReference type="Proteomes" id="UP001454036">
    <property type="component" value="Unassembled WGS sequence"/>
</dbReference>
<dbReference type="Pfam" id="PF04195">
    <property type="entry name" value="Transposase_28"/>
    <property type="match status" value="1"/>
</dbReference>
<keyword evidence="3" id="KW-1185">Reference proteome</keyword>
<evidence type="ECO:0000313" key="2">
    <source>
        <dbReference type="EMBL" id="GAA0146988.1"/>
    </source>
</evidence>
<dbReference type="EMBL" id="BAABME010001012">
    <property type="protein sequence ID" value="GAA0146988.1"/>
    <property type="molecule type" value="Genomic_DNA"/>
</dbReference>
<sequence>MAGKKQTVVKDIIASRDTELVAKTMNEGSNLQNPFLNEPETEKAEAFASSVISDPNADIIKNSKMEDGGSIILKGHLIHLRNHYHIHSDVLMRVTLADETPDLPKDGYTHVFWEFFNYGLRLRASAFLNSVLSSIGRAPGQIGPIVWANLTAFQVGCLSVGMPPTFNLFNTMFNVIHQGMLSYFHIRSGVVNMLYSEKPGKANPNRWHKYWFLTKDAFSDDVPCQFSIDYTALNPEESEETSAQFDKLVAGFPKPLPLKTFCNPDVVIKAGLCQGVDNFKELNLGTD</sequence>
<accession>A0AAV3PA80</accession>
<organism evidence="2 3">
    <name type="scientific">Lithospermum erythrorhizon</name>
    <name type="common">Purple gromwell</name>
    <name type="synonym">Lithospermum officinale var. erythrorhizon</name>
    <dbReference type="NCBI Taxonomy" id="34254"/>
    <lineage>
        <taxon>Eukaryota</taxon>
        <taxon>Viridiplantae</taxon>
        <taxon>Streptophyta</taxon>
        <taxon>Embryophyta</taxon>
        <taxon>Tracheophyta</taxon>
        <taxon>Spermatophyta</taxon>
        <taxon>Magnoliopsida</taxon>
        <taxon>eudicotyledons</taxon>
        <taxon>Gunneridae</taxon>
        <taxon>Pentapetalae</taxon>
        <taxon>asterids</taxon>
        <taxon>lamiids</taxon>
        <taxon>Boraginales</taxon>
        <taxon>Boraginaceae</taxon>
        <taxon>Boraginoideae</taxon>
        <taxon>Lithospermeae</taxon>
        <taxon>Lithospermum</taxon>
    </lineage>
</organism>
<protein>
    <recommendedName>
        <fullName evidence="1">Transposase (putative) gypsy type domain-containing protein</fullName>
    </recommendedName>
</protein>
<proteinExistence type="predicted"/>
<comment type="caution">
    <text evidence="2">The sequence shown here is derived from an EMBL/GenBank/DDBJ whole genome shotgun (WGS) entry which is preliminary data.</text>
</comment>
<reference evidence="2 3" key="1">
    <citation type="submission" date="2024-01" db="EMBL/GenBank/DDBJ databases">
        <title>The complete chloroplast genome sequence of Lithospermum erythrorhizon: insights into the phylogenetic relationship among Boraginaceae species and the maternal lineages of purple gromwells.</title>
        <authorList>
            <person name="Okada T."/>
            <person name="Watanabe K."/>
        </authorList>
    </citation>
    <scope>NUCLEOTIDE SEQUENCE [LARGE SCALE GENOMIC DNA]</scope>
</reference>
<evidence type="ECO:0000259" key="1">
    <source>
        <dbReference type="Pfam" id="PF04195"/>
    </source>
</evidence>
<gene>
    <name evidence="2" type="ORF">LIER_06800</name>
</gene>
<name>A0AAV3PA80_LITER</name>